<keyword evidence="2" id="KW-0813">Transport</keyword>
<dbReference type="InterPro" id="IPR019594">
    <property type="entry name" value="Glu/Gly-bd"/>
</dbReference>
<evidence type="ECO:0000256" key="8">
    <source>
        <dbReference type="ARBA" id="ARBA00023180"/>
    </source>
</evidence>
<organism evidence="12 13">
    <name type="scientific">Cirrhinus mrigala</name>
    <name type="common">Mrigala</name>
    <dbReference type="NCBI Taxonomy" id="683832"/>
    <lineage>
        <taxon>Eukaryota</taxon>
        <taxon>Metazoa</taxon>
        <taxon>Chordata</taxon>
        <taxon>Craniata</taxon>
        <taxon>Vertebrata</taxon>
        <taxon>Euteleostomi</taxon>
        <taxon>Actinopterygii</taxon>
        <taxon>Neopterygii</taxon>
        <taxon>Teleostei</taxon>
        <taxon>Ostariophysi</taxon>
        <taxon>Cypriniformes</taxon>
        <taxon>Cyprinidae</taxon>
        <taxon>Labeoninae</taxon>
        <taxon>Labeonini</taxon>
        <taxon>Cirrhinus</taxon>
    </lineage>
</organism>
<feature type="non-terminal residue" evidence="12">
    <location>
        <position position="56"/>
    </location>
</feature>
<evidence type="ECO:0000256" key="1">
    <source>
        <dbReference type="ARBA" id="ARBA00004141"/>
    </source>
</evidence>
<evidence type="ECO:0000256" key="4">
    <source>
        <dbReference type="ARBA" id="ARBA00022989"/>
    </source>
</evidence>
<gene>
    <name evidence="12" type="ORF">M9458_032734</name>
</gene>
<evidence type="ECO:0000313" key="12">
    <source>
        <dbReference type="EMBL" id="KAL0172423.1"/>
    </source>
</evidence>
<evidence type="ECO:0000256" key="7">
    <source>
        <dbReference type="ARBA" id="ARBA00023170"/>
    </source>
</evidence>
<dbReference type="SUPFAM" id="SSF53850">
    <property type="entry name" value="Periplasmic binding protein-like II"/>
    <property type="match status" value="1"/>
</dbReference>
<keyword evidence="13" id="KW-1185">Reference proteome</keyword>
<evidence type="ECO:0000256" key="10">
    <source>
        <dbReference type="ARBA" id="ARBA00023303"/>
    </source>
</evidence>
<keyword evidence="10" id="KW-0407">Ion channel</keyword>
<protein>
    <recommendedName>
        <fullName evidence="11">Ionotropic glutamate receptor L-glutamate and glycine-binding domain-containing protein</fullName>
    </recommendedName>
</protein>
<dbReference type="AlphaFoldDB" id="A0ABD0PEB1"/>
<name>A0ABD0PEB1_CIRMR</name>
<dbReference type="EMBL" id="JAMKFB020000016">
    <property type="protein sequence ID" value="KAL0172423.1"/>
    <property type="molecule type" value="Genomic_DNA"/>
</dbReference>
<feature type="domain" description="Ionotropic glutamate receptor L-glutamate and glycine-binding" evidence="11">
    <location>
        <begin position="8"/>
        <end position="56"/>
    </location>
</feature>
<dbReference type="GO" id="GO:0034220">
    <property type="term" value="P:monoatomic ion transmembrane transport"/>
    <property type="evidence" value="ECO:0007669"/>
    <property type="project" value="UniProtKB-KW"/>
</dbReference>
<evidence type="ECO:0000256" key="9">
    <source>
        <dbReference type="ARBA" id="ARBA00023286"/>
    </source>
</evidence>
<sequence length="56" mass="6158">ALQEGVAPMKQCCKGFCIDILKRLAKIVGFTYDLYLVTNGKHGKKIDGVWNGMVGE</sequence>
<keyword evidence="8" id="KW-0325">Glycoprotein</keyword>
<evidence type="ECO:0000259" key="11">
    <source>
        <dbReference type="SMART" id="SM00918"/>
    </source>
</evidence>
<dbReference type="GO" id="GO:0016020">
    <property type="term" value="C:membrane"/>
    <property type="evidence" value="ECO:0007669"/>
    <property type="project" value="UniProtKB-SubCell"/>
</dbReference>
<proteinExistence type="predicted"/>
<dbReference type="Gene3D" id="3.40.190.10">
    <property type="entry name" value="Periplasmic binding protein-like II"/>
    <property type="match status" value="1"/>
</dbReference>
<reference evidence="12 13" key="1">
    <citation type="submission" date="2024-05" db="EMBL/GenBank/DDBJ databases">
        <title>Genome sequencing and assembly of Indian major carp, Cirrhinus mrigala (Hamilton, 1822).</title>
        <authorList>
            <person name="Mohindra V."/>
            <person name="Chowdhury L.M."/>
            <person name="Lal K."/>
            <person name="Jena J.K."/>
        </authorList>
    </citation>
    <scope>NUCLEOTIDE SEQUENCE [LARGE SCALE GENOMIC DNA]</scope>
    <source>
        <strain evidence="12">CM1030</strain>
        <tissue evidence="12">Blood</tissue>
    </source>
</reference>
<evidence type="ECO:0000256" key="3">
    <source>
        <dbReference type="ARBA" id="ARBA00022692"/>
    </source>
</evidence>
<keyword evidence="7" id="KW-0675">Receptor</keyword>
<dbReference type="Proteomes" id="UP001529510">
    <property type="component" value="Unassembled WGS sequence"/>
</dbReference>
<keyword evidence="6" id="KW-0472">Membrane</keyword>
<dbReference type="FunFam" id="3.40.190.10:FF:000397">
    <property type="entry name" value="Glutamate receptor ionotropic, NMDA 2D"/>
    <property type="match status" value="1"/>
</dbReference>
<evidence type="ECO:0000256" key="6">
    <source>
        <dbReference type="ARBA" id="ARBA00023136"/>
    </source>
</evidence>
<comment type="caution">
    <text evidence="12">The sequence shown here is derived from an EMBL/GenBank/DDBJ whole genome shotgun (WGS) entry which is preliminary data.</text>
</comment>
<keyword evidence="4" id="KW-1133">Transmembrane helix</keyword>
<dbReference type="SMART" id="SM00918">
    <property type="entry name" value="Lig_chan-Glu_bd"/>
    <property type="match status" value="1"/>
</dbReference>
<dbReference type="Pfam" id="PF10613">
    <property type="entry name" value="Lig_chan-Glu_bd"/>
    <property type="match status" value="1"/>
</dbReference>
<keyword evidence="9" id="KW-1071">Ligand-gated ion channel</keyword>
<feature type="non-terminal residue" evidence="12">
    <location>
        <position position="1"/>
    </location>
</feature>
<evidence type="ECO:0000313" key="13">
    <source>
        <dbReference type="Proteomes" id="UP001529510"/>
    </source>
</evidence>
<evidence type="ECO:0000256" key="2">
    <source>
        <dbReference type="ARBA" id="ARBA00022448"/>
    </source>
</evidence>
<keyword evidence="3" id="KW-0812">Transmembrane</keyword>
<keyword evidence="5" id="KW-0406">Ion transport</keyword>
<evidence type="ECO:0000256" key="5">
    <source>
        <dbReference type="ARBA" id="ARBA00023065"/>
    </source>
</evidence>
<comment type="subcellular location">
    <subcellularLocation>
        <location evidence="1">Membrane</location>
        <topology evidence="1">Multi-pass membrane protein</topology>
    </subcellularLocation>
</comment>
<accession>A0ABD0PEB1</accession>